<keyword evidence="1" id="KW-1133">Transmembrane helix</keyword>
<sequence>MKSKIFDIFEMSIYIFGMIFLLIFYKVDFNLYKINFLELLKWYPFVLFFLWLQLLLKNYSKRRVFGFEKSTHMVMYLGNRQNTDQIGRIYHTIY</sequence>
<feature type="transmembrane region" description="Helical" evidence="1">
    <location>
        <begin position="7"/>
        <end position="27"/>
    </location>
</feature>
<keyword evidence="1" id="KW-0812">Transmembrane</keyword>
<organism evidence="2 3">
    <name type="scientific">Rodentibacter myodis</name>
    <dbReference type="NCBI Taxonomy" id="1907939"/>
    <lineage>
        <taxon>Bacteria</taxon>
        <taxon>Pseudomonadati</taxon>
        <taxon>Pseudomonadota</taxon>
        <taxon>Gammaproteobacteria</taxon>
        <taxon>Pasteurellales</taxon>
        <taxon>Pasteurellaceae</taxon>
        <taxon>Rodentibacter</taxon>
    </lineage>
</organism>
<evidence type="ECO:0000256" key="1">
    <source>
        <dbReference type="SAM" id="Phobius"/>
    </source>
</evidence>
<protein>
    <submittedName>
        <fullName evidence="2">Uncharacterized protein</fullName>
    </submittedName>
</protein>
<keyword evidence="3" id="KW-1185">Reference proteome</keyword>
<dbReference type="AlphaFoldDB" id="A0A1V3JDG9"/>
<proteinExistence type="predicted"/>
<keyword evidence="1" id="KW-0472">Membrane</keyword>
<accession>A0A1V3JDG9</accession>
<gene>
    <name evidence="2" type="ORF">BKL49_11920</name>
</gene>
<evidence type="ECO:0000313" key="2">
    <source>
        <dbReference type="EMBL" id="OOF54639.1"/>
    </source>
</evidence>
<name>A0A1V3JDG9_9PAST</name>
<feature type="transmembrane region" description="Helical" evidence="1">
    <location>
        <begin position="39"/>
        <end position="56"/>
    </location>
</feature>
<dbReference type="Proteomes" id="UP000188602">
    <property type="component" value="Unassembled WGS sequence"/>
</dbReference>
<dbReference type="EMBL" id="MLHQ01000052">
    <property type="protein sequence ID" value="OOF54639.1"/>
    <property type="molecule type" value="Genomic_DNA"/>
</dbReference>
<evidence type="ECO:0000313" key="3">
    <source>
        <dbReference type="Proteomes" id="UP000188602"/>
    </source>
</evidence>
<comment type="caution">
    <text evidence="2">The sequence shown here is derived from an EMBL/GenBank/DDBJ whole genome shotgun (WGS) entry which is preliminary data.</text>
</comment>
<reference evidence="2 3" key="1">
    <citation type="submission" date="2016-10" db="EMBL/GenBank/DDBJ databases">
        <title>Rodentibacter gen. nov. and new species.</title>
        <authorList>
            <person name="Christensen H."/>
        </authorList>
    </citation>
    <scope>NUCLEOTIDE SEQUENCE [LARGE SCALE GENOMIC DNA]</scope>
    <source>
        <strain evidence="2 3">Ac151</strain>
    </source>
</reference>